<feature type="compositionally biased region" description="Basic and acidic residues" evidence="1">
    <location>
        <begin position="32"/>
        <end position="42"/>
    </location>
</feature>
<name>A0A6J4U0T5_9ACTN</name>
<organism evidence="2">
    <name type="scientific">uncultured Solirubrobacteraceae bacterium</name>
    <dbReference type="NCBI Taxonomy" id="1162706"/>
    <lineage>
        <taxon>Bacteria</taxon>
        <taxon>Bacillati</taxon>
        <taxon>Actinomycetota</taxon>
        <taxon>Thermoleophilia</taxon>
        <taxon>Solirubrobacterales</taxon>
        <taxon>Solirubrobacteraceae</taxon>
        <taxon>environmental samples</taxon>
    </lineage>
</organism>
<gene>
    <name evidence="2" type="ORF">AVDCRST_MAG85-4061</name>
</gene>
<feature type="non-terminal residue" evidence="2">
    <location>
        <position position="54"/>
    </location>
</feature>
<sequence length="54" mass="6121">AGRRRLGGRASRGTPHRRPREPRVLGSEPAGDDDRLLRDLRGRARRARPRAARL</sequence>
<feature type="region of interest" description="Disordered" evidence="1">
    <location>
        <begin position="1"/>
        <end position="54"/>
    </location>
</feature>
<dbReference type="AlphaFoldDB" id="A0A6J4U0T5"/>
<evidence type="ECO:0000313" key="2">
    <source>
        <dbReference type="EMBL" id="CAA9535413.1"/>
    </source>
</evidence>
<evidence type="ECO:0000256" key="1">
    <source>
        <dbReference type="SAM" id="MobiDB-lite"/>
    </source>
</evidence>
<protein>
    <submittedName>
        <fullName evidence="2">Uncharacterized protein</fullName>
    </submittedName>
</protein>
<accession>A0A6J4U0T5</accession>
<feature type="non-terminal residue" evidence="2">
    <location>
        <position position="1"/>
    </location>
</feature>
<proteinExistence type="predicted"/>
<reference evidence="2" key="1">
    <citation type="submission" date="2020-02" db="EMBL/GenBank/DDBJ databases">
        <authorList>
            <person name="Meier V. D."/>
        </authorList>
    </citation>
    <scope>NUCLEOTIDE SEQUENCE</scope>
    <source>
        <strain evidence="2">AVDCRST_MAG85</strain>
    </source>
</reference>
<feature type="compositionally biased region" description="Basic residues" evidence="1">
    <location>
        <begin position="43"/>
        <end position="54"/>
    </location>
</feature>
<dbReference type="EMBL" id="CADCVT010000459">
    <property type="protein sequence ID" value="CAA9535413.1"/>
    <property type="molecule type" value="Genomic_DNA"/>
</dbReference>